<dbReference type="InterPro" id="IPR018490">
    <property type="entry name" value="cNMP-bd_dom_sf"/>
</dbReference>
<dbReference type="SUPFAM" id="SSF51206">
    <property type="entry name" value="cAMP-binding domain-like"/>
    <property type="match status" value="1"/>
</dbReference>
<dbReference type="Proteomes" id="UP000294752">
    <property type="component" value="Unassembled WGS sequence"/>
</dbReference>
<dbReference type="OrthoDB" id="758145at2"/>
<feature type="domain" description="Cyclic nucleotide-binding" evidence="1">
    <location>
        <begin position="20"/>
        <end position="111"/>
    </location>
</feature>
<dbReference type="RefSeq" id="WP_133639159.1">
    <property type="nucleotide sequence ID" value="NZ_SNZV01000002.1"/>
</dbReference>
<keyword evidence="3" id="KW-1185">Reference proteome</keyword>
<name>A0A4R7D668_9SPHI</name>
<dbReference type="InterPro" id="IPR000595">
    <property type="entry name" value="cNMP-bd_dom"/>
</dbReference>
<protein>
    <submittedName>
        <fullName evidence="2">CRP-like cAMP-binding protein</fullName>
    </submittedName>
</protein>
<reference evidence="2 3" key="1">
    <citation type="submission" date="2019-03" db="EMBL/GenBank/DDBJ databases">
        <title>Genomic Encyclopedia of Type Strains, Phase III (KMG-III): the genomes of soil and plant-associated and newly described type strains.</title>
        <authorList>
            <person name="Whitman W."/>
        </authorList>
    </citation>
    <scope>NUCLEOTIDE SEQUENCE [LARGE SCALE GENOMIC DNA]</scope>
    <source>
        <strain evidence="2 3">CGMCC 1.12801</strain>
    </source>
</reference>
<dbReference type="EMBL" id="SNZV01000002">
    <property type="protein sequence ID" value="TDS15862.1"/>
    <property type="molecule type" value="Genomic_DNA"/>
</dbReference>
<dbReference type="PROSITE" id="PS50042">
    <property type="entry name" value="CNMP_BINDING_3"/>
    <property type="match status" value="1"/>
</dbReference>
<sequence>MDIAAIFSEAFQISKTHALQFADKFTPEVLPKNAFFLETGERCNRFSFIASGLVRVYAETDKKEVTQWIGDAGHFLTDVSSFLFRQPARWNIRALSDTTLWTLSYTDYLRFEAELPEWNKMEKRFVAKCFALMESRIFDFIALSAEERYERYFSMFPQHFNQVPLQYIASVLGMSAETLSRIRAKQFS</sequence>
<gene>
    <name evidence="2" type="ORF">B0I21_102179</name>
</gene>
<evidence type="ECO:0000259" key="1">
    <source>
        <dbReference type="PROSITE" id="PS50042"/>
    </source>
</evidence>
<dbReference type="Gene3D" id="2.60.120.10">
    <property type="entry name" value="Jelly Rolls"/>
    <property type="match status" value="1"/>
</dbReference>
<comment type="caution">
    <text evidence="2">The sequence shown here is derived from an EMBL/GenBank/DDBJ whole genome shotgun (WGS) entry which is preliminary data.</text>
</comment>
<accession>A0A4R7D668</accession>
<dbReference type="AlphaFoldDB" id="A0A4R7D668"/>
<organism evidence="2 3">
    <name type="scientific">Sphingobacterium paludis</name>
    <dbReference type="NCBI Taxonomy" id="1476465"/>
    <lineage>
        <taxon>Bacteria</taxon>
        <taxon>Pseudomonadati</taxon>
        <taxon>Bacteroidota</taxon>
        <taxon>Sphingobacteriia</taxon>
        <taxon>Sphingobacteriales</taxon>
        <taxon>Sphingobacteriaceae</taxon>
        <taxon>Sphingobacterium</taxon>
    </lineage>
</organism>
<evidence type="ECO:0000313" key="3">
    <source>
        <dbReference type="Proteomes" id="UP000294752"/>
    </source>
</evidence>
<evidence type="ECO:0000313" key="2">
    <source>
        <dbReference type="EMBL" id="TDS15862.1"/>
    </source>
</evidence>
<dbReference type="CDD" id="cd00038">
    <property type="entry name" value="CAP_ED"/>
    <property type="match status" value="1"/>
</dbReference>
<dbReference type="InterPro" id="IPR014710">
    <property type="entry name" value="RmlC-like_jellyroll"/>
</dbReference>
<dbReference type="Pfam" id="PF00027">
    <property type="entry name" value="cNMP_binding"/>
    <property type="match status" value="1"/>
</dbReference>
<proteinExistence type="predicted"/>